<feature type="transmembrane region" description="Helical" evidence="6">
    <location>
        <begin position="264"/>
        <end position="285"/>
    </location>
</feature>
<gene>
    <name evidence="8" type="ORF">EXZ61_15440</name>
</gene>
<evidence type="ECO:0000256" key="5">
    <source>
        <dbReference type="ARBA" id="ARBA00023136"/>
    </source>
</evidence>
<evidence type="ECO:0000313" key="9">
    <source>
        <dbReference type="Proteomes" id="UP000317365"/>
    </source>
</evidence>
<feature type="transmembrane region" description="Helical" evidence="6">
    <location>
        <begin position="20"/>
        <end position="37"/>
    </location>
</feature>
<feature type="transmembrane region" description="Helical" evidence="6">
    <location>
        <begin position="135"/>
        <end position="153"/>
    </location>
</feature>
<dbReference type="Pfam" id="PF00892">
    <property type="entry name" value="EamA"/>
    <property type="match status" value="1"/>
</dbReference>
<dbReference type="AlphaFoldDB" id="A0A515ES06"/>
<feature type="transmembrane region" description="Helical" evidence="6">
    <location>
        <begin position="291"/>
        <end position="310"/>
    </location>
</feature>
<reference evidence="9" key="2">
    <citation type="journal article" date="2020" name="Int. J. Syst. Evol. Microbiol.">
        <title>Genomic insights into a novel species Rhodoferax aquaticus sp. nov., isolated from freshwater.</title>
        <authorList>
            <person name="Li T."/>
            <person name="Zhuo Y."/>
            <person name="Jin C.Z."/>
            <person name="Wu X."/>
            <person name="Ko S.R."/>
            <person name="Jin F.J."/>
            <person name="Ahn C.Y."/>
            <person name="Oh H.M."/>
            <person name="Lee H.G."/>
            <person name="Jin L."/>
        </authorList>
    </citation>
    <scope>NUCLEOTIDE SEQUENCE [LARGE SCALE GENOMIC DNA]</scope>
    <source>
        <strain evidence="9">Gr-4</strain>
    </source>
</reference>
<dbReference type="PANTHER" id="PTHR32322:SF2">
    <property type="entry name" value="EAMA DOMAIN-CONTAINING PROTEIN"/>
    <property type="match status" value="1"/>
</dbReference>
<dbReference type="PANTHER" id="PTHR32322">
    <property type="entry name" value="INNER MEMBRANE TRANSPORTER"/>
    <property type="match status" value="1"/>
</dbReference>
<dbReference type="RefSeq" id="WP_142812609.1">
    <property type="nucleotide sequence ID" value="NZ_CP036282.1"/>
</dbReference>
<evidence type="ECO:0000256" key="3">
    <source>
        <dbReference type="ARBA" id="ARBA00022692"/>
    </source>
</evidence>
<evidence type="ECO:0000313" key="8">
    <source>
        <dbReference type="EMBL" id="QDL55452.1"/>
    </source>
</evidence>
<feature type="transmembrane region" description="Helical" evidence="6">
    <location>
        <begin position="239"/>
        <end position="257"/>
    </location>
</feature>
<dbReference type="KEGG" id="rhg:EXZ61_15440"/>
<dbReference type="Proteomes" id="UP000317365">
    <property type="component" value="Chromosome"/>
</dbReference>
<feature type="transmembrane region" description="Helical" evidence="6">
    <location>
        <begin position="173"/>
        <end position="191"/>
    </location>
</feature>
<evidence type="ECO:0000256" key="1">
    <source>
        <dbReference type="ARBA" id="ARBA00004141"/>
    </source>
</evidence>
<dbReference type="SUPFAM" id="SSF103481">
    <property type="entry name" value="Multidrug resistance efflux transporter EmrE"/>
    <property type="match status" value="2"/>
</dbReference>
<feature type="transmembrane region" description="Helical" evidence="6">
    <location>
        <begin position="82"/>
        <end position="102"/>
    </location>
</feature>
<evidence type="ECO:0000256" key="2">
    <source>
        <dbReference type="ARBA" id="ARBA00007362"/>
    </source>
</evidence>
<comment type="subcellular location">
    <subcellularLocation>
        <location evidence="1">Membrane</location>
        <topology evidence="1">Multi-pass membrane protein</topology>
    </subcellularLocation>
</comment>
<evidence type="ECO:0000259" key="7">
    <source>
        <dbReference type="Pfam" id="PF00892"/>
    </source>
</evidence>
<proteinExistence type="inferred from homology"/>
<evidence type="ECO:0000256" key="4">
    <source>
        <dbReference type="ARBA" id="ARBA00022989"/>
    </source>
</evidence>
<keyword evidence="4 6" id="KW-1133">Transmembrane helix</keyword>
<dbReference type="InterPro" id="IPR000620">
    <property type="entry name" value="EamA_dom"/>
</dbReference>
<dbReference type="EMBL" id="CP036282">
    <property type="protein sequence ID" value="QDL55452.1"/>
    <property type="molecule type" value="Genomic_DNA"/>
</dbReference>
<feature type="transmembrane region" description="Helical" evidence="6">
    <location>
        <begin position="49"/>
        <end position="70"/>
    </location>
</feature>
<keyword evidence="3 6" id="KW-0812">Transmembrane</keyword>
<feature type="domain" description="EamA" evidence="7">
    <location>
        <begin position="20"/>
        <end position="152"/>
    </location>
</feature>
<comment type="similarity">
    <text evidence="2">Belongs to the EamA transporter family.</text>
</comment>
<organism evidence="8 9">
    <name type="scientific">Rhodoferax aquaticus</name>
    <dbReference type="NCBI Taxonomy" id="2527691"/>
    <lineage>
        <taxon>Bacteria</taxon>
        <taxon>Pseudomonadati</taxon>
        <taxon>Pseudomonadota</taxon>
        <taxon>Betaproteobacteria</taxon>
        <taxon>Burkholderiales</taxon>
        <taxon>Comamonadaceae</taxon>
        <taxon>Rhodoferax</taxon>
    </lineage>
</organism>
<keyword evidence="5 6" id="KW-0472">Membrane</keyword>
<feature type="transmembrane region" description="Helical" evidence="6">
    <location>
        <begin position="108"/>
        <end position="128"/>
    </location>
</feature>
<protein>
    <submittedName>
        <fullName evidence="8">DMT family transporter</fullName>
    </submittedName>
</protein>
<dbReference type="InterPro" id="IPR050638">
    <property type="entry name" value="AA-Vitamin_Transporters"/>
</dbReference>
<dbReference type="GO" id="GO:0016020">
    <property type="term" value="C:membrane"/>
    <property type="evidence" value="ECO:0007669"/>
    <property type="project" value="UniProtKB-SubCell"/>
</dbReference>
<keyword evidence="9" id="KW-1185">Reference proteome</keyword>
<accession>A0A515ES06</accession>
<dbReference type="InterPro" id="IPR037185">
    <property type="entry name" value="EmrE-like"/>
</dbReference>
<feature type="transmembrane region" description="Helical" evidence="6">
    <location>
        <begin position="203"/>
        <end position="224"/>
    </location>
</feature>
<reference evidence="9" key="1">
    <citation type="submission" date="2019-02" db="EMBL/GenBank/DDBJ databases">
        <title>Complete genome sequence of Rhodoferax sp. Gr-4.</title>
        <authorList>
            <person name="Jin L."/>
        </authorList>
    </citation>
    <scope>NUCLEOTIDE SEQUENCE [LARGE SCALE GENOMIC DNA]</scope>
    <source>
        <strain evidence="9">Gr-4</strain>
    </source>
</reference>
<evidence type="ECO:0000256" key="6">
    <source>
        <dbReference type="SAM" id="Phobius"/>
    </source>
</evidence>
<sequence>MPSSSHLPAPAPRRFLDNPLLLLLATGSMLGLTFPLGKLSGTAGIAPVVWAFLISAGSGLVLSVVALLTRQAVPLNLRFGRYYLLAGIISYAIPNVLVFMVIPKLGAGLTSIMFTFSPIITLAIVVALRMQAVNGFGLAGIACGFVGAVLIVLSKGQFGAGALPAGSAAVQPLWLGVAFLIPMALACGNVYRTRDWPGQASGLALAVGTNLSSAAFLFVAAQALGHGFDWGPALARPDLVLAQVLASSAMFAVFFRLQKVGGPVYLSQMGYVAASIGLGAGYLFLGETYGLLTWAGALVVVLGVALSTLAQRRKPA</sequence>
<name>A0A515ES06_9BURK</name>